<evidence type="ECO:0000313" key="1">
    <source>
        <dbReference type="EMBL" id="QHT18455.1"/>
    </source>
</evidence>
<organism evidence="1">
    <name type="scientific">viral metagenome</name>
    <dbReference type="NCBI Taxonomy" id="1070528"/>
    <lineage>
        <taxon>unclassified sequences</taxon>
        <taxon>metagenomes</taxon>
        <taxon>organismal metagenomes</taxon>
    </lineage>
</organism>
<name>A0A6C0DTC4_9ZZZZ</name>
<protein>
    <submittedName>
        <fullName evidence="1">Uncharacterized protein</fullName>
    </submittedName>
</protein>
<accession>A0A6C0DTC4</accession>
<sequence length="82" mass="8820">MSKCQAKKFFAGGPCKISGEKPSQTNGTLGKELSALMTARSMQDSCFFPTQTSTQTSTQLTVQPSVKKDRSTDISLILEGDL</sequence>
<dbReference type="AlphaFoldDB" id="A0A6C0DTC4"/>
<dbReference type="EMBL" id="MN739656">
    <property type="protein sequence ID" value="QHT18455.1"/>
    <property type="molecule type" value="Genomic_DNA"/>
</dbReference>
<reference evidence="1" key="1">
    <citation type="journal article" date="2020" name="Nature">
        <title>Giant virus diversity and host interactions through global metagenomics.</title>
        <authorList>
            <person name="Schulz F."/>
            <person name="Roux S."/>
            <person name="Paez-Espino D."/>
            <person name="Jungbluth S."/>
            <person name="Walsh D.A."/>
            <person name="Denef V.J."/>
            <person name="McMahon K.D."/>
            <person name="Konstantinidis K.T."/>
            <person name="Eloe-Fadrosh E.A."/>
            <person name="Kyrpides N.C."/>
            <person name="Woyke T."/>
        </authorList>
    </citation>
    <scope>NUCLEOTIDE SEQUENCE</scope>
    <source>
        <strain evidence="1">GVMAG-M-3300023174-46</strain>
    </source>
</reference>
<proteinExistence type="predicted"/>